<dbReference type="Gene3D" id="2.30.30.140">
    <property type="match status" value="1"/>
</dbReference>
<dbReference type="CDD" id="cd20446">
    <property type="entry name" value="Tudor_SpSPF30-like"/>
    <property type="match status" value="1"/>
</dbReference>
<dbReference type="Pfam" id="PF18115">
    <property type="entry name" value="Tudor_3"/>
    <property type="match status" value="1"/>
</dbReference>
<dbReference type="GO" id="GO:0005634">
    <property type="term" value="C:nucleus"/>
    <property type="evidence" value="ECO:0007669"/>
    <property type="project" value="UniProtKB-SubCell"/>
</dbReference>
<comment type="caution">
    <text evidence="5">The sequence shown here is derived from an EMBL/GenBank/DDBJ whole genome shotgun (WGS) entry which is preliminary data.</text>
</comment>
<evidence type="ECO:0000256" key="3">
    <source>
        <dbReference type="SAM" id="MobiDB-lite"/>
    </source>
</evidence>
<dbReference type="PANTHER" id="PTHR46297:SF2">
    <property type="entry name" value="TUDOR DOMAIN-CONTAINING PROTEIN"/>
    <property type="match status" value="1"/>
</dbReference>
<evidence type="ECO:0000256" key="1">
    <source>
        <dbReference type="ARBA" id="ARBA00004123"/>
    </source>
</evidence>
<feature type="domain" description="Tudor" evidence="4">
    <location>
        <begin position="107"/>
        <end position="169"/>
    </location>
</feature>
<feature type="region of interest" description="Disordered" evidence="3">
    <location>
        <begin position="159"/>
        <end position="203"/>
    </location>
</feature>
<dbReference type="EMBL" id="MU864376">
    <property type="protein sequence ID" value="KAK4189380.1"/>
    <property type="molecule type" value="Genomic_DNA"/>
</dbReference>
<dbReference type="InterPro" id="IPR041297">
    <property type="entry name" value="Crb2_Tudor"/>
</dbReference>
<feature type="compositionally biased region" description="Basic and acidic residues" evidence="3">
    <location>
        <begin position="72"/>
        <end position="83"/>
    </location>
</feature>
<comment type="subcellular location">
    <subcellularLocation>
        <location evidence="1">Nucleus</location>
    </subcellularLocation>
</comment>
<feature type="region of interest" description="Disordered" evidence="3">
    <location>
        <begin position="58"/>
        <end position="102"/>
    </location>
</feature>
<reference evidence="5" key="1">
    <citation type="journal article" date="2023" name="Mol. Phylogenet. Evol.">
        <title>Genome-scale phylogeny and comparative genomics of the fungal order Sordariales.</title>
        <authorList>
            <person name="Hensen N."/>
            <person name="Bonometti L."/>
            <person name="Westerberg I."/>
            <person name="Brannstrom I.O."/>
            <person name="Guillou S."/>
            <person name="Cros-Aarteil S."/>
            <person name="Calhoun S."/>
            <person name="Haridas S."/>
            <person name="Kuo A."/>
            <person name="Mondo S."/>
            <person name="Pangilinan J."/>
            <person name="Riley R."/>
            <person name="LaButti K."/>
            <person name="Andreopoulos B."/>
            <person name="Lipzen A."/>
            <person name="Chen C."/>
            <person name="Yan M."/>
            <person name="Daum C."/>
            <person name="Ng V."/>
            <person name="Clum A."/>
            <person name="Steindorff A."/>
            <person name="Ohm R.A."/>
            <person name="Martin F."/>
            <person name="Silar P."/>
            <person name="Natvig D.O."/>
            <person name="Lalanne C."/>
            <person name="Gautier V."/>
            <person name="Ament-Velasquez S.L."/>
            <person name="Kruys A."/>
            <person name="Hutchinson M.I."/>
            <person name="Powell A.J."/>
            <person name="Barry K."/>
            <person name="Miller A.N."/>
            <person name="Grigoriev I.V."/>
            <person name="Debuchy R."/>
            <person name="Gladieux P."/>
            <person name="Hiltunen Thoren M."/>
            <person name="Johannesson H."/>
        </authorList>
    </citation>
    <scope>NUCLEOTIDE SEQUENCE</scope>
    <source>
        <strain evidence="5">PSN309</strain>
    </source>
</reference>
<sequence>MSAQQFEEEKKEYESQLELVIASLKDDADNSELLTLKSDLEGMIQILNDSIAELKPVALAPKQRAPSPPPAQKEEKWSRENHPAFKKPAPTPPPPPPAAEPEEETIINYQVNDTVMAKWMTGDRGFYPARITSVTGSKTAPIYTVKFKSYDTVETLRAKDIKPMNTSSAAGQKRKAVDSAPPPPPPTATTGSPYGTPVGPPAVHSGIVVAAAAEKYPQATLDQDDDKPKPKFKKIKANKELEAGKNKWQEFTTKGKFGKAVKKDSMFRTPEGVKGRVGFTGSGQAMRKDVTRTRHIYQPNEDLD</sequence>
<name>A0AAN6WY22_9PEZI</name>
<organism evidence="5 6">
    <name type="scientific">Podospora australis</name>
    <dbReference type="NCBI Taxonomy" id="1536484"/>
    <lineage>
        <taxon>Eukaryota</taxon>
        <taxon>Fungi</taxon>
        <taxon>Dikarya</taxon>
        <taxon>Ascomycota</taxon>
        <taxon>Pezizomycotina</taxon>
        <taxon>Sordariomycetes</taxon>
        <taxon>Sordariomycetidae</taxon>
        <taxon>Sordariales</taxon>
        <taxon>Podosporaceae</taxon>
        <taxon>Podospora</taxon>
    </lineage>
</organism>
<dbReference type="Proteomes" id="UP001302126">
    <property type="component" value="Unassembled WGS sequence"/>
</dbReference>
<keyword evidence="6" id="KW-1185">Reference proteome</keyword>
<feature type="compositionally biased region" description="Pro residues" evidence="3">
    <location>
        <begin position="89"/>
        <end position="99"/>
    </location>
</feature>
<evidence type="ECO:0000313" key="5">
    <source>
        <dbReference type="EMBL" id="KAK4189380.1"/>
    </source>
</evidence>
<keyword evidence="2" id="KW-0539">Nucleus</keyword>
<dbReference type="SMART" id="SM00333">
    <property type="entry name" value="TUDOR"/>
    <property type="match status" value="1"/>
</dbReference>
<accession>A0AAN6WY22</accession>
<dbReference type="PANTHER" id="PTHR46297">
    <property type="entry name" value="ZINC FINGER CCCH-TYPE WITH G PATCH DOMAIN-CONTAINING PROTEIN"/>
    <property type="match status" value="1"/>
</dbReference>
<reference evidence="5" key="2">
    <citation type="submission" date="2023-05" db="EMBL/GenBank/DDBJ databases">
        <authorList>
            <consortium name="Lawrence Berkeley National Laboratory"/>
            <person name="Steindorff A."/>
            <person name="Hensen N."/>
            <person name="Bonometti L."/>
            <person name="Westerberg I."/>
            <person name="Brannstrom I.O."/>
            <person name="Guillou S."/>
            <person name="Cros-Aarteil S."/>
            <person name="Calhoun S."/>
            <person name="Haridas S."/>
            <person name="Kuo A."/>
            <person name="Mondo S."/>
            <person name="Pangilinan J."/>
            <person name="Riley R."/>
            <person name="Labutti K."/>
            <person name="Andreopoulos B."/>
            <person name="Lipzen A."/>
            <person name="Chen C."/>
            <person name="Yanf M."/>
            <person name="Daum C."/>
            <person name="Ng V."/>
            <person name="Clum A."/>
            <person name="Ohm R."/>
            <person name="Martin F."/>
            <person name="Silar P."/>
            <person name="Natvig D."/>
            <person name="Lalanne C."/>
            <person name="Gautier V."/>
            <person name="Ament-Velasquez S.L."/>
            <person name="Kruys A."/>
            <person name="Hutchinson M.I."/>
            <person name="Powell A.J."/>
            <person name="Barry K."/>
            <person name="Miller A.N."/>
            <person name="Grigoriev I.V."/>
            <person name="Debuchy R."/>
            <person name="Gladieux P."/>
            <person name="Thoren M.H."/>
            <person name="Johannesson H."/>
        </authorList>
    </citation>
    <scope>NUCLEOTIDE SEQUENCE</scope>
    <source>
        <strain evidence="5">PSN309</strain>
    </source>
</reference>
<proteinExistence type="predicted"/>
<dbReference type="InterPro" id="IPR002999">
    <property type="entry name" value="Tudor"/>
</dbReference>
<evidence type="ECO:0000313" key="6">
    <source>
        <dbReference type="Proteomes" id="UP001302126"/>
    </source>
</evidence>
<gene>
    <name evidence="5" type="ORF">QBC35DRAFT_380472</name>
</gene>
<protein>
    <recommendedName>
        <fullName evidence="4">Tudor domain-containing protein</fullName>
    </recommendedName>
</protein>
<dbReference type="SUPFAM" id="SSF63748">
    <property type="entry name" value="Tudor/PWWP/MBT"/>
    <property type="match status" value="1"/>
</dbReference>
<evidence type="ECO:0000259" key="4">
    <source>
        <dbReference type="SMART" id="SM00333"/>
    </source>
</evidence>
<feature type="compositionally biased region" description="Low complexity" evidence="3">
    <location>
        <begin position="188"/>
        <end position="197"/>
    </location>
</feature>
<dbReference type="AlphaFoldDB" id="A0AAN6WY22"/>
<evidence type="ECO:0000256" key="2">
    <source>
        <dbReference type="ARBA" id="ARBA00023242"/>
    </source>
</evidence>